<evidence type="ECO:0000256" key="3">
    <source>
        <dbReference type="ARBA" id="ARBA00022552"/>
    </source>
</evidence>
<evidence type="ECO:0000256" key="10">
    <source>
        <dbReference type="RuleBase" id="RU365068"/>
    </source>
</evidence>
<evidence type="ECO:0000313" key="12">
    <source>
        <dbReference type="EMBL" id="RXG48497.1"/>
    </source>
</evidence>
<dbReference type="CDD" id="cd18787">
    <property type="entry name" value="SF2_C_DEAD"/>
    <property type="match status" value="1"/>
</dbReference>
<dbReference type="PROSITE" id="PS51192">
    <property type="entry name" value="HELICASE_ATP_BIND_1"/>
    <property type="match status" value="1"/>
</dbReference>
<evidence type="ECO:0000256" key="8">
    <source>
        <dbReference type="ARBA" id="ARBA00022884"/>
    </source>
</evidence>
<proteinExistence type="inferred from homology"/>
<keyword evidence="2" id="KW-0690">Ribosome biogenesis</keyword>
<keyword evidence="6 10" id="KW-0347">Helicase</keyword>
<comment type="subcellular location">
    <subcellularLocation>
        <location evidence="1">Nucleus</location>
        <location evidence="1">Nucleolus</location>
    </subcellularLocation>
</comment>
<comment type="similarity">
    <text evidence="10">Belongs to the DEAD box helicase family.</text>
</comment>
<dbReference type="SMART" id="SM00487">
    <property type="entry name" value="DEXDc"/>
    <property type="match status" value="1"/>
</dbReference>
<evidence type="ECO:0000256" key="7">
    <source>
        <dbReference type="ARBA" id="ARBA00022840"/>
    </source>
</evidence>
<gene>
    <name evidence="12" type="ORF">VDGE_08057</name>
</gene>
<dbReference type="Pfam" id="PF00270">
    <property type="entry name" value="DEAD"/>
    <property type="match status" value="1"/>
</dbReference>
<reference evidence="12 13" key="1">
    <citation type="submission" date="2018-12" db="EMBL/GenBank/DDBJ databases">
        <title>Genome of Verticillium dahliae isolate Getta Getta.</title>
        <authorList>
            <person name="Gardiner D.M."/>
        </authorList>
    </citation>
    <scope>NUCLEOTIDE SEQUENCE [LARGE SCALE GENOMIC DNA]</scope>
    <source>
        <strain evidence="12 13">Getta Getta</strain>
    </source>
</reference>
<evidence type="ECO:0000256" key="11">
    <source>
        <dbReference type="SAM" id="MobiDB-lite"/>
    </source>
</evidence>
<comment type="domain">
    <text evidence="10">The Q motif is unique to and characteristic of the DEAD box family of RNA helicases and controls ATP binding and hydrolysis.</text>
</comment>
<keyword evidence="9" id="KW-0539">Nucleus</keyword>
<dbReference type="EC" id="3.6.4.13" evidence="10"/>
<dbReference type="InterPro" id="IPR014001">
    <property type="entry name" value="Helicase_ATP-bd"/>
</dbReference>
<evidence type="ECO:0000256" key="9">
    <source>
        <dbReference type="ARBA" id="ARBA00023242"/>
    </source>
</evidence>
<sequence>MADDGMILNFAVSDAPAKTQVKFQGGKWRDRLKAQRNANRSSTPQTTKPTEPFPSSQQRYIPGSKPNPSKPNPRQNGGDGNDLDQRPAKRMRAHPHMPSSYQTGKLPPGSIVIGKREGTGLAKGQVTSKLFTSNPMARTVFDDPSAESKPDAEPAQPSNAPLSEEAASFHALGISRRLAQDLSGKVKLKAPTAIQAKVIPQLIKEDSDAFVQAQTGSGKTLAYLLPILQRILAVADEGKVRRDSGLFAMVLAPTRELCRQIDLVLQQLLPQWLVSTTVIGGESKHSEKSRLRKGVNILIATPGRLTDHLANTKALDVGSVRWLVLDEGDRLMEMGFEDDLREIVGKIRAGDLSNRTKDGVSLELLPKRRVTVLCSATMKMDVQRLGEISLEDAVHITAEDEVVNGEGEEQQQQQQPVAFSAPAQLKQAHYIVPAKLRLVSLIALLKSTFARRGSVMKAIVFMSCADSVDYHFDLLKEPPKADRKTESTAVTANTVAPAAYLASPANPNIVLHKLHGSLPQPVRTGTLAAYSTCTEPCVLITTDIASRGLDVPSVELVIEYDPAFSAADHVHRIGRTARAGRPGKAVLFLQPGCEEGYVDYLTTATSVPKAESFEGVLHRGLATHMPFPVDTDAKPPPEDSRSFSQRAEALQLHIEQRLLIPSGAALLEAARKGFRSHVRAYATHTKEERKFFDITELHLGHTAKSYGLREAPQGVGRGGHDGKKTAMKAAASKKRKQGAGDSARESLFDADTDLAEMERRMKMKMKTVMNSASEFNIG</sequence>
<dbReference type="GO" id="GO:0003723">
    <property type="term" value="F:RNA binding"/>
    <property type="evidence" value="ECO:0007669"/>
    <property type="project" value="UniProtKB-UniRule"/>
</dbReference>
<dbReference type="InterPro" id="IPR025313">
    <property type="entry name" value="SPB4-like_CTE"/>
</dbReference>
<dbReference type="SUPFAM" id="SSF52540">
    <property type="entry name" value="P-loop containing nucleoside triphosphate hydrolases"/>
    <property type="match status" value="1"/>
</dbReference>
<keyword evidence="8 10" id="KW-0694">RNA-binding</keyword>
<evidence type="ECO:0000256" key="4">
    <source>
        <dbReference type="ARBA" id="ARBA00022741"/>
    </source>
</evidence>
<dbReference type="GO" id="GO:0005730">
    <property type="term" value="C:nucleolus"/>
    <property type="evidence" value="ECO:0007669"/>
    <property type="project" value="UniProtKB-SubCell"/>
</dbReference>
<dbReference type="InterPro" id="IPR011545">
    <property type="entry name" value="DEAD/DEAH_box_helicase_dom"/>
</dbReference>
<dbReference type="GO" id="GO:0016787">
    <property type="term" value="F:hydrolase activity"/>
    <property type="evidence" value="ECO:0007669"/>
    <property type="project" value="UniProtKB-KW"/>
</dbReference>
<keyword evidence="5 10" id="KW-0378">Hydrolase</keyword>
<evidence type="ECO:0000256" key="6">
    <source>
        <dbReference type="ARBA" id="ARBA00022806"/>
    </source>
</evidence>
<protein>
    <recommendedName>
        <fullName evidence="10">ATP-dependent RNA helicase</fullName>
        <ecNumber evidence="10">3.6.4.13</ecNumber>
    </recommendedName>
</protein>
<evidence type="ECO:0000313" key="13">
    <source>
        <dbReference type="Proteomes" id="UP000288725"/>
    </source>
</evidence>
<dbReference type="CDD" id="cd17949">
    <property type="entry name" value="DEADc_DDX31"/>
    <property type="match status" value="1"/>
</dbReference>
<dbReference type="GO" id="GO:0006364">
    <property type="term" value="P:rRNA processing"/>
    <property type="evidence" value="ECO:0007669"/>
    <property type="project" value="UniProtKB-KW"/>
</dbReference>
<dbReference type="Pfam" id="PF00271">
    <property type="entry name" value="Helicase_C"/>
    <property type="match status" value="1"/>
</dbReference>
<accession>A0A366NT39</accession>
<keyword evidence="4 10" id="KW-0547">Nucleotide-binding</keyword>
<dbReference type="InterPro" id="IPR001650">
    <property type="entry name" value="Helicase_C-like"/>
</dbReference>
<dbReference type="Proteomes" id="UP000288725">
    <property type="component" value="Chromosome 6"/>
</dbReference>
<feature type="region of interest" description="Disordered" evidence="11">
    <location>
        <begin position="1"/>
        <end position="109"/>
    </location>
</feature>
<dbReference type="Pfam" id="PF13959">
    <property type="entry name" value="CTE_SPB4"/>
    <property type="match status" value="1"/>
</dbReference>
<comment type="function">
    <text evidence="10">RNA helicase.</text>
</comment>
<comment type="catalytic activity">
    <reaction evidence="10">
        <text>ATP + H2O = ADP + phosphate + H(+)</text>
        <dbReference type="Rhea" id="RHEA:13065"/>
        <dbReference type="ChEBI" id="CHEBI:15377"/>
        <dbReference type="ChEBI" id="CHEBI:15378"/>
        <dbReference type="ChEBI" id="CHEBI:30616"/>
        <dbReference type="ChEBI" id="CHEBI:43474"/>
        <dbReference type="ChEBI" id="CHEBI:456216"/>
        <dbReference type="EC" id="3.6.4.13"/>
    </reaction>
</comment>
<dbReference type="EMBL" id="RSDZ01000022">
    <property type="protein sequence ID" value="RXG48497.1"/>
    <property type="molecule type" value="Genomic_DNA"/>
</dbReference>
<dbReference type="PROSITE" id="PS51194">
    <property type="entry name" value="HELICASE_CTER"/>
    <property type="match status" value="1"/>
</dbReference>
<feature type="region of interest" description="Disordered" evidence="11">
    <location>
        <begin position="137"/>
        <end position="163"/>
    </location>
</feature>
<dbReference type="GO" id="GO:0005524">
    <property type="term" value="F:ATP binding"/>
    <property type="evidence" value="ECO:0007669"/>
    <property type="project" value="UniProtKB-UniRule"/>
</dbReference>
<name>A0A366NT39_VERDA</name>
<organism evidence="12 13">
    <name type="scientific">Verticillium dahliae</name>
    <name type="common">Verticillium wilt</name>
    <dbReference type="NCBI Taxonomy" id="27337"/>
    <lineage>
        <taxon>Eukaryota</taxon>
        <taxon>Fungi</taxon>
        <taxon>Dikarya</taxon>
        <taxon>Ascomycota</taxon>
        <taxon>Pezizomycotina</taxon>
        <taxon>Sordariomycetes</taxon>
        <taxon>Hypocreomycetidae</taxon>
        <taxon>Glomerellales</taxon>
        <taxon>Plectosphaerellaceae</taxon>
        <taxon>Verticillium</taxon>
    </lineage>
</organism>
<dbReference type="AlphaFoldDB" id="A0A366NT39"/>
<dbReference type="SMART" id="SM01178">
    <property type="entry name" value="DUF4217"/>
    <property type="match status" value="1"/>
</dbReference>
<evidence type="ECO:0000256" key="2">
    <source>
        <dbReference type="ARBA" id="ARBA00022517"/>
    </source>
</evidence>
<dbReference type="SMR" id="A0A366NT39"/>
<dbReference type="GO" id="GO:0003724">
    <property type="term" value="F:RNA helicase activity"/>
    <property type="evidence" value="ECO:0007669"/>
    <property type="project" value="UniProtKB-EC"/>
</dbReference>
<keyword evidence="7 10" id="KW-0067">ATP-binding</keyword>
<keyword evidence="3" id="KW-0698">rRNA processing</keyword>
<dbReference type="Gene3D" id="3.40.50.300">
    <property type="entry name" value="P-loop containing nucleotide triphosphate hydrolases"/>
    <property type="match status" value="2"/>
</dbReference>
<evidence type="ECO:0000256" key="1">
    <source>
        <dbReference type="ARBA" id="ARBA00004604"/>
    </source>
</evidence>
<evidence type="ECO:0000256" key="5">
    <source>
        <dbReference type="ARBA" id="ARBA00022801"/>
    </source>
</evidence>
<comment type="caution">
    <text evidence="12">The sequence shown here is derived from an EMBL/GenBank/DDBJ whole genome shotgun (WGS) entry which is preliminary data.</text>
</comment>
<feature type="compositionally biased region" description="Polar residues" evidence="11">
    <location>
        <begin position="36"/>
        <end position="59"/>
    </location>
</feature>
<dbReference type="PANTHER" id="PTHR24031">
    <property type="entry name" value="RNA HELICASE"/>
    <property type="match status" value="1"/>
</dbReference>
<dbReference type="SMART" id="SM00490">
    <property type="entry name" value="HELICc"/>
    <property type="match status" value="1"/>
</dbReference>
<dbReference type="InterPro" id="IPR027417">
    <property type="entry name" value="P-loop_NTPase"/>
</dbReference>
<feature type="region of interest" description="Disordered" evidence="11">
    <location>
        <begin position="709"/>
        <end position="747"/>
    </location>
</feature>